<evidence type="ECO:0000256" key="8">
    <source>
        <dbReference type="ARBA" id="ARBA00023136"/>
    </source>
</evidence>
<accession>A0A250J2J1</accession>
<keyword evidence="5 10" id="KW-0812">Transmembrane</keyword>
<keyword evidence="3" id="KW-1003">Cell membrane</keyword>
<keyword evidence="8 10" id="KW-0472">Membrane</keyword>
<evidence type="ECO:0000256" key="5">
    <source>
        <dbReference type="ARBA" id="ARBA00022692"/>
    </source>
</evidence>
<evidence type="ECO:0000256" key="6">
    <source>
        <dbReference type="ARBA" id="ARBA00022927"/>
    </source>
</evidence>
<sequence>MWMAPHLLNPGQAFSGRVMELLFRKYFWTVNLVFILLVALLAAKTVNLFVESALTPLPSGEVAARQKARPTEMLASLDIRRMSELTGVKIPEPDPVVAEPTQPVADPNAAPVKSNLRVKLLGTLVASDKLWSVASIQDMNNQRSYTYMVGDTIESSSAQVIDIERLRVIVLNNGRKEYIDGQPGDGAVATYTPPPLPTNTPVQTPNAGLGNGIRATGENDYEIPRTEIDRTLANLNDVAMQARIVPAFKDGQAQGFKLFSIRPDSIYSKIGVQNGDVIKRINGFELNSPEKALEVYTKLKEASRIEIELERNGSSIRKNYTIR</sequence>
<dbReference type="EMBL" id="CP022098">
    <property type="protein sequence ID" value="ATB37376.1"/>
    <property type="molecule type" value="Genomic_DNA"/>
</dbReference>
<dbReference type="GO" id="GO:0015031">
    <property type="term" value="P:protein transport"/>
    <property type="evidence" value="ECO:0007669"/>
    <property type="project" value="UniProtKB-KW"/>
</dbReference>
<evidence type="ECO:0000256" key="4">
    <source>
        <dbReference type="ARBA" id="ARBA00022519"/>
    </source>
</evidence>
<dbReference type="Gene3D" id="2.30.42.10">
    <property type="match status" value="1"/>
</dbReference>
<dbReference type="Pfam" id="PF11356">
    <property type="entry name" value="T2SSC"/>
    <property type="match status" value="1"/>
</dbReference>
<evidence type="ECO:0000256" key="9">
    <source>
        <dbReference type="SAM" id="MobiDB-lite"/>
    </source>
</evidence>
<dbReference type="Gene3D" id="2.30.30.830">
    <property type="match status" value="1"/>
</dbReference>
<evidence type="ECO:0000256" key="2">
    <source>
        <dbReference type="ARBA" id="ARBA00022448"/>
    </source>
</evidence>
<feature type="transmembrane region" description="Helical" evidence="10">
    <location>
        <begin position="26"/>
        <end position="43"/>
    </location>
</feature>
<dbReference type="SUPFAM" id="SSF50156">
    <property type="entry name" value="PDZ domain-like"/>
    <property type="match status" value="1"/>
</dbReference>
<evidence type="ECO:0000256" key="3">
    <source>
        <dbReference type="ARBA" id="ARBA00022475"/>
    </source>
</evidence>
<comment type="subcellular location">
    <subcellularLocation>
        <location evidence="1">Cell inner membrane</location>
    </subcellularLocation>
</comment>
<keyword evidence="7 10" id="KW-1133">Transmembrane helix</keyword>
<dbReference type="KEGG" id="cfus:CYFUS_002798"/>
<dbReference type="Proteomes" id="UP000217257">
    <property type="component" value="Chromosome"/>
</dbReference>
<dbReference type="InterPro" id="IPR024961">
    <property type="entry name" value="T2SS_GspC_N"/>
</dbReference>
<keyword evidence="4" id="KW-0997">Cell inner membrane</keyword>
<proteinExistence type="predicted"/>
<protein>
    <submittedName>
        <fullName evidence="12">General secretion pathway protein GspC</fullName>
    </submittedName>
</protein>
<dbReference type="AlphaFoldDB" id="A0A250J2J1"/>
<evidence type="ECO:0000256" key="1">
    <source>
        <dbReference type="ARBA" id="ARBA00004533"/>
    </source>
</evidence>
<evidence type="ECO:0000256" key="7">
    <source>
        <dbReference type="ARBA" id="ARBA00022989"/>
    </source>
</evidence>
<evidence type="ECO:0000313" key="12">
    <source>
        <dbReference type="EMBL" id="ATB37376.1"/>
    </source>
</evidence>
<dbReference type="GO" id="GO:0005886">
    <property type="term" value="C:plasma membrane"/>
    <property type="evidence" value="ECO:0007669"/>
    <property type="project" value="UniProtKB-SubCell"/>
</dbReference>
<organism evidence="12 13">
    <name type="scientific">Cystobacter fuscus</name>
    <dbReference type="NCBI Taxonomy" id="43"/>
    <lineage>
        <taxon>Bacteria</taxon>
        <taxon>Pseudomonadati</taxon>
        <taxon>Myxococcota</taxon>
        <taxon>Myxococcia</taxon>
        <taxon>Myxococcales</taxon>
        <taxon>Cystobacterineae</taxon>
        <taxon>Archangiaceae</taxon>
        <taxon>Cystobacter</taxon>
    </lineage>
</organism>
<evidence type="ECO:0000313" key="13">
    <source>
        <dbReference type="Proteomes" id="UP000217257"/>
    </source>
</evidence>
<feature type="domain" description="Type II secretion system protein GspC N-terminal" evidence="11">
    <location>
        <begin position="34"/>
        <end position="178"/>
    </location>
</feature>
<dbReference type="InterPro" id="IPR036034">
    <property type="entry name" value="PDZ_sf"/>
</dbReference>
<feature type="region of interest" description="Disordered" evidence="9">
    <location>
        <begin position="197"/>
        <end position="216"/>
    </location>
</feature>
<reference evidence="12 13" key="1">
    <citation type="submission" date="2017-06" db="EMBL/GenBank/DDBJ databases">
        <title>Sequencing and comparative analysis of myxobacterial genomes.</title>
        <authorList>
            <person name="Rupp O."/>
            <person name="Goesmann A."/>
            <person name="Sogaard-Andersen L."/>
        </authorList>
    </citation>
    <scope>NUCLEOTIDE SEQUENCE [LARGE SCALE GENOMIC DNA]</scope>
    <source>
        <strain evidence="12 13">DSM 52655</strain>
    </source>
</reference>
<keyword evidence="2" id="KW-0813">Transport</keyword>
<keyword evidence="6" id="KW-0653">Protein transport</keyword>
<gene>
    <name evidence="12" type="ORF">CYFUS_002798</name>
</gene>
<dbReference type="NCBIfam" id="NF041515">
    <property type="entry name" value="GspC_delta"/>
    <property type="match status" value="1"/>
</dbReference>
<evidence type="ECO:0000256" key="10">
    <source>
        <dbReference type="SAM" id="Phobius"/>
    </source>
</evidence>
<name>A0A250J2J1_9BACT</name>
<evidence type="ECO:0000259" key="11">
    <source>
        <dbReference type="Pfam" id="PF11356"/>
    </source>
</evidence>